<dbReference type="AlphaFoldDB" id="X0RKM5"/>
<dbReference type="InterPro" id="IPR027980">
    <property type="entry name" value="RACo_C"/>
</dbReference>
<accession>X0RKM5</accession>
<feature type="domain" description="RACo-like middle region" evidence="2">
    <location>
        <begin position="30"/>
        <end position="190"/>
    </location>
</feature>
<dbReference type="InterPro" id="IPR052911">
    <property type="entry name" value="Corrinoid_activation_enz"/>
</dbReference>
<evidence type="ECO:0000313" key="3">
    <source>
        <dbReference type="EMBL" id="GAF69343.1"/>
    </source>
</evidence>
<gene>
    <name evidence="3" type="ORF">S01H1_04896</name>
</gene>
<dbReference type="Pfam" id="PF14574">
    <property type="entry name" value="RACo_C_ter"/>
    <property type="match status" value="1"/>
</dbReference>
<evidence type="ECO:0000259" key="1">
    <source>
        <dbReference type="Pfam" id="PF14574"/>
    </source>
</evidence>
<dbReference type="InterPro" id="IPR042259">
    <property type="entry name" value="Raco-like_middle_sf"/>
</dbReference>
<protein>
    <recommendedName>
        <fullName evidence="4">RACo C-terminal domain-containing protein</fullName>
    </recommendedName>
</protein>
<feature type="domain" description="RACo C-terminal" evidence="1">
    <location>
        <begin position="193"/>
        <end position="446"/>
    </location>
</feature>
<dbReference type="PANTHER" id="PTHR42895:SF1">
    <property type="entry name" value="IRON-SULFUR CLUSTER PROTEIN"/>
    <property type="match status" value="1"/>
</dbReference>
<dbReference type="Gene3D" id="3.30.420.480">
    <property type="entry name" value="Domain of unknown function (DUF4445)"/>
    <property type="match status" value="1"/>
</dbReference>
<name>X0RKM5_9ZZZZ</name>
<dbReference type="Pfam" id="PF17651">
    <property type="entry name" value="Raco_middle"/>
    <property type="match status" value="1"/>
</dbReference>
<evidence type="ECO:0008006" key="4">
    <source>
        <dbReference type="Google" id="ProtNLM"/>
    </source>
</evidence>
<comment type="caution">
    <text evidence="3">The sequence shown here is derived from an EMBL/GenBank/DDBJ whole genome shotgun (WGS) entry which is preliminary data.</text>
</comment>
<dbReference type="PANTHER" id="PTHR42895">
    <property type="entry name" value="IRON-SULFUR CLUSTER-BINDING PROTEIN-RELATED"/>
    <property type="match status" value="1"/>
</dbReference>
<dbReference type="InterPro" id="IPR041414">
    <property type="entry name" value="Raco-like_middle"/>
</dbReference>
<sequence>LSEGIEAEPEFELDIYKKYEKKLASSDNILGVAVDIGTTTVVAKLINLKDGKVLGTEVKLNPQTRFGDDVISRISYAQTEEKLTELQQAIVKCINELIASLCKNAKVTLLDIYELSVVGNTTMNHILLRLPVTQLGHAPYKAFSLDAQDASPNELGIDINPAGNIHTVENIAGFVGSDTTAVALAVGMNQAEQMTLVVDIGTNGELVLGTKDKLFSASCAAGPAFEGARISCGSRAADGAIEAVVLNESDIDLDVIGDCPARSICGSGLIDAVAVMLDLGVIGKSGRFTDPKIAEEKLPPAIAKRLIEKDGQPGFVLAYDEESNKPAVTLTQKDIREVQLAKAAVRAGIKMLQKKTGIGDADIEQILLAGAFGNYIRRKNAIRIGLLPDIEHSRIRYVGNAACTGAQMTLLSTHWRKESKKLAGSIEYTEIARDLDFAELYTDSMSF</sequence>
<dbReference type="SUPFAM" id="SSF53067">
    <property type="entry name" value="Actin-like ATPase domain"/>
    <property type="match status" value="1"/>
</dbReference>
<organism evidence="3">
    <name type="scientific">marine sediment metagenome</name>
    <dbReference type="NCBI Taxonomy" id="412755"/>
    <lineage>
        <taxon>unclassified sequences</taxon>
        <taxon>metagenomes</taxon>
        <taxon>ecological metagenomes</taxon>
    </lineage>
</organism>
<evidence type="ECO:0000259" key="2">
    <source>
        <dbReference type="Pfam" id="PF17651"/>
    </source>
</evidence>
<feature type="non-terminal residue" evidence="3">
    <location>
        <position position="1"/>
    </location>
</feature>
<dbReference type="InterPro" id="IPR043129">
    <property type="entry name" value="ATPase_NBD"/>
</dbReference>
<proteinExistence type="predicted"/>
<reference evidence="3" key="1">
    <citation type="journal article" date="2014" name="Front. Microbiol.">
        <title>High frequency of phylogenetically diverse reductive dehalogenase-homologous genes in deep subseafloor sedimentary metagenomes.</title>
        <authorList>
            <person name="Kawai M."/>
            <person name="Futagami T."/>
            <person name="Toyoda A."/>
            <person name="Takaki Y."/>
            <person name="Nishi S."/>
            <person name="Hori S."/>
            <person name="Arai W."/>
            <person name="Tsubouchi T."/>
            <person name="Morono Y."/>
            <person name="Uchiyama I."/>
            <person name="Ito T."/>
            <person name="Fujiyama A."/>
            <person name="Inagaki F."/>
            <person name="Takami H."/>
        </authorList>
    </citation>
    <scope>NUCLEOTIDE SEQUENCE</scope>
    <source>
        <strain evidence="3">Expedition CK06-06</strain>
    </source>
</reference>
<dbReference type="EMBL" id="BARS01002559">
    <property type="protein sequence ID" value="GAF69343.1"/>
    <property type="molecule type" value="Genomic_DNA"/>
</dbReference>